<dbReference type="Proteomes" id="UP000503447">
    <property type="component" value="Chromosome"/>
</dbReference>
<sequence length="269" mass="27604">MKRVAALALFCGLLLLHSGTAQDRSGAPADPVPPKVQRAEYVVRNGDAAALAETVGQHFRRDAVVIAANGTVLISATPTLVPDVVKVLELLDRKPRTIEVEVTLAELPAPKAGAEPSADAVLKDLAGKTAGQRIKLAAVEGQPVTSVTGGNKPYVSGTATGFGKGAAQKSIAYQPVGTTVKLTARVGPDDSVALDLDLRDSRIKAPETGDESGAPTFENATLTTRLSVPAGKAVVAQAVRAEGKAGVTLTAVIVTARVVVSNDPAPRDK</sequence>
<evidence type="ECO:0000256" key="2">
    <source>
        <dbReference type="ARBA" id="ARBA00022729"/>
    </source>
</evidence>
<dbReference type="Pfam" id="PF00263">
    <property type="entry name" value="Secretin"/>
    <property type="match status" value="1"/>
</dbReference>
<dbReference type="GO" id="GO:0016020">
    <property type="term" value="C:membrane"/>
    <property type="evidence" value="ECO:0007669"/>
    <property type="project" value="UniProtKB-SubCell"/>
</dbReference>
<evidence type="ECO:0000313" key="7">
    <source>
        <dbReference type="EMBL" id="QJX00032.1"/>
    </source>
</evidence>
<evidence type="ECO:0000313" key="8">
    <source>
        <dbReference type="Proteomes" id="UP000503447"/>
    </source>
</evidence>
<dbReference type="InterPro" id="IPR004846">
    <property type="entry name" value="T2SS/T3SS_dom"/>
</dbReference>
<dbReference type="PANTHER" id="PTHR30332">
    <property type="entry name" value="PROBABLE GENERAL SECRETION PATHWAY PROTEIN D"/>
    <property type="match status" value="1"/>
</dbReference>
<dbReference type="KEGG" id="ftj:FTUN_7654"/>
<dbReference type="InterPro" id="IPR050810">
    <property type="entry name" value="Bact_Secretion_Sys_Channel"/>
</dbReference>
<gene>
    <name evidence="7" type="ORF">FTUN_7654</name>
</gene>
<evidence type="ECO:0000256" key="5">
    <source>
        <dbReference type="SAM" id="SignalP"/>
    </source>
</evidence>
<reference evidence="8" key="1">
    <citation type="submission" date="2020-05" db="EMBL/GenBank/DDBJ databases">
        <title>Frigoriglobus tundricola gen. nov., sp. nov., a psychrotolerant cellulolytic planctomycete of the family Gemmataceae with two divergent copies of 16S rRNA gene.</title>
        <authorList>
            <person name="Kulichevskaya I.S."/>
            <person name="Ivanova A.A."/>
            <person name="Naumoff D.G."/>
            <person name="Beletsky A.V."/>
            <person name="Rijpstra W.I.C."/>
            <person name="Sinninghe Damste J.S."/>
            <person name="Mardanov A.V."/>
            <person name="Ravin N.V."/>
            <person name="Dedysh S.N."/>
        </authorList>
    </citation>
    <scope>NUCLEOTIDE SEQUENCE [LARGE SCALE GENOMIC DNA]</scope>
    <source>
        <strain evidence="8">PL17</strain>
    </source>
</reference>
<keyword evidence="3" id="KW-0472">Membrane</keyword>
<feature type="domain" description="Type II/III secretion system secretin-like" evidence="6">
    <location>
        <begin position="135"/>
        <end position="235"/>
    </location>
</feature>
<dbReference type="PANTHER" id="PTHR30332:SF24">
    <property type="entry name" value="SECRETIN GSPD-RELATED"/>
    <property type="match status" value="1"/>
</dbReference>
<dbReference type="RefSeq" id="WP_171474878.1">
    <property type="nucleotide sequence ID" value="NZ_CP053452.2"/>
</dbReference>
<name>A0A6M5Z3N3_9BACT</name>
<protein>
    <recommendedName>
        <fullName evidence="6">Type II/III secretion system secretin-like domain-containing protein</fullName>
    </recommendedName>
</protein>
<evidence type="ECO:0000256" key="1">
    <source>
        <dbReference type="ARBA" id="ARBA00004370"/>
    </source>
</evidence>
<keyword evidence="8" id="KW-1185">Reference proteome</keyword>
<evidence type="ECO:0000256" key="3">
    <source>
        <dbReference type="ARBA" id="ARBA00023136"/>
    </source>
</evidence>
<comment type="similarity">
    <text evidence="4">Belongs to the bacterial secretin family.</text>
</comment>
<evidence type="ECO:0000259" key="6">
    <source>
        <dbReference type="Pfam" id="PF00263"/>
    </source>
</evidence>
<proteinExistence type="inferred from homology"/>
<feature type="signal peptide" evidence="5">
    <location>
        <begin position="1"/>
        <end position="23"/>
    </location>
</feature>
<evidence type="ECO:0000256" key="4">
    <source>
        <dbReference type="RuleBase" id="RU004003"/>
    </source>
</evidence>
<dbReference type="AlphaFoldDB" id="A0A6M5Z3N3"/>
<feature type="chain" id="PRO_5027059514" description="Type II/III secretion system secretin-like domain-containing protein" evidence="5">
    <location>
        <begin position="24"/>
        <end position="269"/>
    </location>
</feature>
<dbReference type="EMBL" id="CP053452">
    <property type="protein sequence ID" value="QJX00032.1"/>
    <property type="molecule type" value="Genomic_DNA"/>
</dbReference>
<dbReference type="GO" id="GO:0015627">
    <property type="term" value="C:type II protein secretion system complex"/>
    <property type="evidence" value="ECO:0007669"/>
    <property type="project" value="TreeGrafter"/>
</dbReference>
<comment type="subcellular location">
    <subcellularLocation>
        <location evidence="1">Membrane</location>
    </subcellularLocation>
</comment>
<keyword evidence="2 5" id="KW-0732">Signal</keyword>
<dbReference type="GO" id="GO:0009306">
    <property type="term" value="P:protein secretion"/>
    <property type="evidence" value="ECO:0007669"/>
    <property type="project" value="InterPro"/>
</dbReference>
<organism evidence="7 8">
    <name type="scientific">Frigoriglobus tundricola</name>
    <dbReference type="NCBI Taxonomy" id="2774151"/>
    <lineage>
        <taxon>Bacteria</taxon>
        <taxon>Pseudomonadati</taxon>
        <taxon>Planctomycetota</taxon>
        <taxon>Planctomycetia</taxon>
        <taxon>Gemmatales</taxon>
        <taxon>Gemmataceae</taxon>
        <taxon>Frigoriglobus</taxon>
    </lineage>
</organism>
<accession>A0A6M5Z3N3</accession>